<dbReference type="RefSeq" id="WP_322877159.1">
    <property type="nucleotide sequence ID" value="NZ_JAVMIP010000002.1"/>
</dbReference>
<evidence type="ECO:0000313" key="3">
    <source>
        <dbReference type="EMBL" id="MDS3859857.1"/>
    </source>
</evidence>
<dbReference type="AlphaFoldDB" id="A0AAE4JYL9"/>
<dbReference type="EMBL" id="JAVMIP010000002">
    <property type="protein sequence ID" value="MDS3859857.1"/>
    <property type="molecule type" value="Genomic_DNA"/>
</dbReference>
<gene>
    <name evidence="3" type="ORF">RIF25_03450</name>
</gene>
<dbReference type="Gene3D" id="3.30.870.10">
    <property type="entry name" value="Endonuclease Chain A"/>
    <property type="match status" value="1"/>
</dbReference>
<feature type="domain" description="Phospholipase D-like" evidence="2">
    <location>
        <begin position="265"/>
        <end position="410"/>
    </location>
</feature>
<organism evidence="3 4">
    <name type="scientific">Pseudocalidococcus azoricus BACA0444</name>
    <dbReference type="NCBI Taxonomy" id="2918990"/>
    <lineage>
        <taxon>Bacteria</taxon>
        <taxon>Bacillati</taxon>
        <taxon>Cyanobacteriota</taxon>
        <taxon>Cyanophyceae</taxon>
        <taxon>Acaryochloridales</taxon>
        <taxon>Thermosynechococcaceae</taxon>
        <taxon>Pseudocalidococcus</taxon>
        <taxon>Pseudocalidococcus azoricus</taxon>
    </lineage>
</organism>
<dbReference type="Pfam" id="PF13091">
    <property type="entry name" value="PLDc_2"/>
    <property type="match status" value="1"/>
</dbReference>
<evidence type="ECO:0000313" key="4">
    <source>
        <dbReference type="Proteomes" id="UP001268256"/>
    </source>
</evidence>
<dbReference type="SUPFAM" id="SSF56024">
    <property type="entry name" value="Phospholipase D/nuclease"/>
    <property type="match status" value="1"/>
</dbReference>
<comment type="caution">
    <text evidence="3">The sequence shown here is derived from an EMBL/GenBank/DDBJ whole genome shotgun (WGS) entry which is preliminary data.</text>
</comment>
<proteinExistence type="predicted"/>
<keyword evidence="1" id="KW-0175">Coiled coil</keyword>
<feature type="coiled-coil region" evidence="1">
    <location>
        <begin position="178"/>
        <end position="240"/>
    </location>
</feature>
<evidence type="ECO:0000256" key="1">
    <source>
        <dbReference type="SAM" id="Coils"/>
    </source>
</evidence>
<reference evidence="4" key="1">
    <citation type="submission" date="2023-07" db="EMBL/GenBank/DDBJ databases">
        <authorList>
            <person name="Luz R."/>
            <person name="Cordeiro R."/>
            <person name="Fonseca A."/>
            <person name="Goncalves V."/>
        </authorList>
    </citation>
    <scope>NUCLEOTIDE SEQUENCE [LARGE SCALE GENOMIC DNA]</scope>
    <source>
        <strain evidence="4">BACA0444</strain>
    </source>
</reference>
<dbReference type="InterPro" id="IPR025202">
    <property type="entry name" value="PLD-like_dom"/>
</dbReference>
<sequence>MTNQIIYLAAPLTLTLSYGLFHQRRLTANSREDQDNLQVLISEFRDFQRQETQREVELKELINTEIQISSQPLPEFERLYQQLNNRNTQLLKLVVHNLKEDYKHKLSETENKLSRNSESISKSLKAELEILKSQINNFSYELNLNLELSRKILELENHHNLKLISVEEELNGNSGYILQLLIDNLDNLESQFNNLKNFNTDSEVILNSIKSQIDSIHRRLDNLNRKINQKASDIKALICTEFRNVDFVGRYKIIKDRNESRQAFLQALDKTQKHLRIVCPWLKKSAIEGEVFDKMKVLLDRGVKIELCWGNLGDARNSIDNLNLATFLKRRNAWKYDGLPLLDELQKAYPEKFVSKMIGTHEKYWISDECYCCIGSHNFLSSGVTSPELEIGIKTSNPRIITSLFERFHKYQGKIYEPNHALELKDFIQLSFEFVEQVKQDIDNRDKELISDEDMIKIMESQMQED</sequence>
<accession>A0AAE4JYL9</accession>
<name>A0AAE4JYL9_9CYAN</name>
<dbReference type="Proteomes" id="UP001268256">
    <property type="component" value="Unassembled WGS sequence"/>
</dbReference>
<keyword evidence="4" id="KW-1185">Reference proteome</keyword>
<evidence type="ECO:0000259" key="2">
    <source>
        <dbReference type="Pfam" id="PF13091"/>
    </source>
</evidence>
<protein>
    <submittedName>
        <fullName evidence="3">Phospholipase D-like domain-containing protein</fullName>
    </submittedName>
</protein>